<comment type="subunit">
    <text evidence="25">Associated with the C-terminal of MAPK15.</text>
</comment>
<keyword evidence="21" id="KW-0539">Nucleus</keyword>
<evidence type="ECO:0000256" key="10">
    <source>
        <dbReference type="ARBA" id="ARBA00022530"/>
    </source>
</evidence>
<dbReference type="InterPro" id="IPR002946">
    <property type="entry name" value="CLIC"/>
</dbReference>
<dbReference type="OrthoDB" id="1935530at2759"/>
<dbReference type="PANTHER" id="PTHR45476:SF7">
    <property type="entry name" value="CHLORIDE INTRACELLULAR CHANNEL 3"/>
    <property type="match status" value="1"/>
</dbReference>
<evidence type="ECO:0000313" key="30">
    <source>
        <dbReference type="Proteomes" id="UP000281406"/>
    </source>
</evidence>
<dbReference type="GO" id="GO:0016491">
    <property type="term" value="F:oxidoreductase activity"/>
    <property type="evidence" value="ECO:0007669"/>
    <property type="project" value="UniProtKB-KW"/>
</dbReference>
<evidence type="ECO:0000256" key="6">
    <source>
        <dbReference type="ARBA" id="ARBA00022448"/>
    </source>
</evidence>
<evidence type="ECO:0000256" key="7">
    <source>
        <dbReference type="ARBA" id="ARBA00022475"/>
    </source>
</evidence>
<comment type="subcellular location">
    <subcellularLocation>
        <location evidence="2">Cell membrane</location>
        <topology evidence="2">Single-pass membrane protein</topology>
    </subcellularLocation>
    <subcellularLocation>
        <location evidence="3">Cytoplasm</location>
    </subcellularLocation>
    <subcellularLocation>
        <location evidence="1">Nucleus</location>
    </subcellularLocation>
    <subcellularLocation>
        <location evidence="4">Secreted</location>
        <location evidence="4">Extracellular space</location>
        <location evidence="4">Extracellular matrix</location>
    </subcellularLocation>
</comment>
<evidence type="ECO:0000256" key="26">
    <source>
        <dbReference type="ARBA" id="ARBA00071967"/>
    </source>
</evidence>
<dbReference type="SFLD" id="SFLDG00358">
    <property type="entry name" value="Main_(cytGST)"/>
    <property type="match status" value="1"/>
</dbReference>
<keyword evidence="11" id="KW-0597">Phosphoprotein</keyword>
<evidence type="ECO:0000256" key="19">
    <source>
        <dbReference type="ARBA" id="ARBA00023173"/>
    </source>
</evidence>
<comment type="catalytic activity">
    <reaction evidence="23">
        <text>chloride(in) = chloride(out)</text>
        <dbReference type="Rhea" id="RHEA:29823"/>
        <dbReference type="ChEBI" id="CHEBI:17996"/>
    </reaction>
</comment>
<dbReference type="PANTHER" id="PTHR45476">
    <property type="entry name" value="CHLORIDE INTRACELLULAR CHANNEL PROTEIN 6-RELATED"/>
    <property type="match status" value="1"/>
</dbReference>
<protein>
    <recommendedName>
        <fullName evidence="26">Chloride intracellular channel protein 3</fullName>
    </recommendedName>
    <alternativeName>
        <fullName evidence="27">Glutaredoxin-like oxidoreductase CLIC3</fullName>
    </alternativeName>
</protein>
<keyword evidence="16" id="KW-0406">Ion transport</keyword>
<dbReference type="Proteomes" id="UP000281406">
    <property type="component" value="Unassembled WGS sequence"/>
</dbReference>
<dbReference type="Gene3D" id="1.20.1050.10">
    <property type="match status" value="1"/>
</dbReference>
<evidence type="ECO:0000256" key="5">
    <source>
        <dbReference type="ARBA" id="ARBA00007655"/>
    </source>
</evidence>
<evidence type="ECO:0000313" key="29">
    <source>
        <dbReference type="EMBL" id="ROL47449.1"/>
    </source>
</evidence>
<dbReference type="FunFam" id="1.20.1050.10:FF:000001">
    <property type="entry name" value="Chloride intracellular channel 2"/>
    <property type="match status" value="1"/>
</dbReference>
<dbReference type="Pfam" id="PF22441">
    <property type="entry name" value="CLIC-like_N"/>
    <property type="match status" value="1"/>
</dbReference>
<dbReference type="SFLD" id="SFLDS00019">
    <property type="entry name" value="Glutathione_Transferase_(cytos"/>
    <property type="match status" value="1"/>
</dbReference>
<comment type="caution">
    <text evidence="29">The sequence shown here is derived from an EMBL/GenBank/DDBJ whole genome shotgun (WGS) entry which is preliminary data.</text>
</comment>
<evidence type="ECO:0000256" key="18">
    <source>
        <dbReference type="ARBA" id="ARBA00023157"/>
    </source>
</evidence>
<evidence type="ECO:0000256" key="3">
    <source>
        <dbReference type="ARBA" id="ARBA00004496"/>
    </source>
</evidence>
<keyword evidence="19" id="KW-0869">Chloride channel</keyword>
<evidence type="ECO:0000256" key="1">
    <source>
        <dbReference type="ARBA" id="ARBA00004123"/>
    </source>
</evidence>
<comment type="similarity">
    <text evidence="5">Belongs to the chloride channel CLIC family.</text>
</comment>
<dbReference type="InterPro" id="IPR053823">
    <property type="entry name" value="CLIC_N"/>
</dbReference>
<keyword evidence="8" id="KW-0963">Cytoplasm</keyword>
<proteinExistence type="inferred from homology"/>
<dbReference type="GO" id="GO:0005737">
    <property type="term" value="C:cytoplasm"/>
    <property type="evidence" value="ECO:0007669"/>
    <property type="project" value="UniProtKB-SubCell"/>
</dbReference>
<dbReference type="EMBL" id="RJVU01035392">
    <property type="protein sequence ID" value="ROL47449.1"/>
    <property type="molecule type" value="Genomic_DNA"/>
</dbReference>
<keyword evidence="18" id="KW-1015">Disulfide bond</keyword>
<name>A0A3N0YMM8_ANAGA</name>
<evidence type="ECO:0000256" key="4">
    <source>
        <dbReference type="ARBA" id="ARBA00004498"/>
    </source>
</evidence>
<dbReference type="CDD" id="cd10299">
    <property type="entry name" value="GST_C_CLIC3"/>
    <property type="match status" value="1"/>
</dbReference>
<dbReference type="GO" id="GO:0005634">
    <property type="term" value="C:nucleus"/>
    <property type="evidence" value="ECO:0007669"/>
    <property type="project" value="UniProtKB-SubCell"/>
</dbReference>
<keyword evidence="6" id="KW-0813">Transport</keyword>
<evidence type="ECO:0000256" key="22">
    <source>
        <dbReference type="ARBA" id="ARBA00023303"/>
    </source>
</evidence>
<keyword evidence="13" id="KW-0851">Voltage-gated channel</keyword>
<evidence type="ECO:0000256" key="8">
    <source>
        <dbReference type="ARBA" id="ARBA00022490"/>
    </source>
</evidence>
<dbReference type="InterPro" id="IPR040079">
    <property type="entry name" value="Glutathione_S-Trfase"/>
</dbReference>
<keyword evidence="12" id="KW-0812">Transmembrane</keyword>
<accession>A0A3N0YMM8</accession>
<evidence type="ECO:0000259" key="28">
    <source>
        <dbReference type="Pfam" id="PF22441"/>
    </source>
</evidence>
<dbReference type="CDD" id="cd03061">
    <property type="entry name" value="GST_N_CLIC"/>
    <property type="match status" value="1"/>
</dbReference>
<evidence type="ECO:0000256" key="14">
    <source>
        <dbReference type="ARBA" id="ARBA00022989"/>
    </source>
</evidence>
<dbReference type="GO" id="GO:0034707">
    <property type="term" value="C:chloride channel complex"/>
    <property type="evidence" value="ECO:0007669"/>
    <property type="project" value="UniProtKB-KW"/>
</dbReference>
<organism evidence="29 30">
    <name type="scientific">Anabarilius grahami</name>
    <name type="common">Kanglang fish</name>
    <name type="synonym">Barilius grahami</name>
    <dbReference type="NCBI Taxonomy" id="495550"/>
    <lineage>
        <taxon>Eukaryota</taxon>
        <taxon>Metazoa</taxon>
        <taxon>Chordata</taxon>
        <taxon>Craniata</taxon>
        <taxon>Vertebrata</taxon>
        <taxon>Euteleostomi</taxon>
        <taxon>Actinopterygii</taxon>
        <taxon>Neopterygii</taxon>
        <taxon>Teleostei</taxon>
        <taxon>Ostariophysi</taxon>
        <taxon>Cypriniformes</taxon>
        <taxon>Xenocyprididae</taxon>
        <taxon>Xenocypridinae</taxon>
        <taxon>Xenocypridinae incertae sedis</taxon>
        <taxon>Anabarilius</taxon>
    </lineage>
</organism>
<evidence type="ECO:0000256" key="27">
    <source>
        <dbReference type="ARBA" id="ARBA00075842"/>
    </source>
</evidence>
<reference evidence="29 30" key="1">
    <citation type="submission" date="2018-10" db="EMBL/GenBank/DDBJ databases">
        <title>Genome assembly for a Yunnan-Guizhou Plateau 3E fish, Anabarilius grahami (Regan), and its evolutionary and genetic applications.</title>
        <authorList>
            <person name="Jiang W."/>
        </authorList>
    </citation>
    <scope>NUCLEOTIDE SEQUENCE [LARGE SCALE GENOMIC DNA]</scope>
    <source>
        <strain evidence="29">AG-KIZ</strain>
        <tissue evidence="29">Muscle</tissue>
    </source>
</reference>
<keyword evidence="10" id="KW-0272">Extracellular matrix</keyword>
<dbReference type="InterPro" id="IPR036282">
    <property type="entry name" value="Glutathione-S-Trfase_C_sf"/>
</dbReference>
<evidence type="ECO:0000256" key="17">
    <source>
        <dbReference type="ARBA" id="ARBA00023136"/>
    </source>
</evidence>
<dbReference type="Pfam" id="PF13410">
    <property type="entry name" value="GST_C_2"/>
    <property type="match status" value="1"/>
</dbReference>
<keyword evidence="15" id="KW-0560">Oxidoreductase</keyword>
<sequence length="258" mass="29624">MTKAAENEGRYRLDRFGQWAGIPNTQDQWGVASDDGESVGNCPFCQRLFMILWLKGVNFTLTTVDMKRAPEVLKDLAPGSQPPFLIYNEEVRTDTNKIEEFLEETLAPPHYPKLCCRYKESNTAGDDIFHKFSAYIKNPNPGLNDMLEKKFLRSLMKLDQHLLTPLPHELDQNPDSAQSTRHYLDGNSLSLADCNLLPKLHIVKVVCKKYRGFEIPKELKGLTKYLDKAYKEDVFHLTCPKDKEILLAYHSVAKYLNK</sequence>
<keyword evidence="9" id="KW-0964">Secreted</keyword>
<dbReference type="Gene3D" id="3.40.30.10">
    <property type="entry name" value="Glutaredoxin"/>
    <property type="match status" value="1"/>
</dbReference>
<evidence type="ECO:0000256" key="25">
    <source>
        <dbReference type="ARBA" id="ARBA00063624"/>
    </source>
</evidence>
<dbReference type="FunFam" id="3.40.30.10:FF:000170">
    <property type="entry name" value="Chloride intracellular channel 3"/>
    <property type="match status" value="1"/>
</dbReference>
<evidence type="ECO:0000256" key="23">
    <source>
        <dbReference type="ARBA" id="ARBA00024167"/>
    </source>
</evidence>
<dbReference type="SUPFAM" id="SSF47616">
    <property type="entry name" value="GST C-terminal domain-like"/>
    <property type="match status" value="1"/>
</dbReference>
<evidence type="ECO:0000256" key="16">
    <source>
        <dbReference type="ARBA" id="ARBA00023065"/>
    </source>
</evidence>
<feature type="domain" description="CLIC N-terminal" evidence="28">
    <location>
        <begin position="32"/>
        <end position="109"/>
    </location>
</feature>
<evidence type="ECO:0000256" key="2">
    <source>
        <dbReference type="ARBA" id="ARBA00004162"/>
    </source>
</evidence>
<keyword evidence="7" id="KW-1003">Cell membrane</keyword>
<dbReference type="PRINTS" id="PR01263">
    <property type="entry name" value="INTCLCHANNEL"/>
</dbReference>
<keyword evidence="22" id="KW-0407">Ion channel</keyword>
<evidence type="ECO:0000256" key="9">
    <source>
        <dbReference type="ARBA" id="ARBA00022525"/>
    </source>
</evidence>
<evidence type="ECO:0000256" key="12">
    <source>
        <dbReference type="ARBA" id="ARBA00022692"/>
    </source>
</evidence>
<dbReference type="GO" id="GO:0005254">
    <property type="term" value="F:chloride channel activity"/>
    <property type="evidence" value="ECO:0007669"/>
    <property type="project" value="UniProtKB-KW"/>
</dbReference>
<dbReference type="SUPFAM" id="SSF52833">
    <property type="entry name" value="Thioredoxin-like"/>
    <property type="match status" value="1"/>
</dbReference>
<evidence type="ECO:0000256" key="11">
    <source>
        <dbReference type="ARBA" id="ARBA00022553"/>
    </source>
</evidence>
<evidence type="ECO:0000256" key="13">
    <source>
        <dbReference type="ARBA" id="ARBA00022882"/>
    </source>
</evidence>
<keyword evidence="30" id="KW-1185">Reference proteome</keyword>
<evidence type="ECO:0000256" key="20">
    <source>
        <dbReference type="ARBA" id="ARBA00023214"/>
    </source>
</evidence>
<keyword evidence="17" id="KW-0472">Membrane</keyword>
<dbReference type="InterPro" id="IPR036249">
    <property type="entry name" value="Thioredoxin-like_sf"/>
</dbReference>
<dbReference type="AlphaFoldDB" id="A0A3N0YMM8"/>
<comment type="function">
    <text evidence="24">In the soluble state, catalyzes glutaredoxin-like thiol disulfide exchange reactions with reduced glutathione as electron donor. Reduced in a glutathione-dependent way and secreted into the extracellular matrix where it activates TGM2 and promotes blood vessel growth during tissue remodeling as occurs in tumorigenesis. Can reduce specific cysteines in TGM2 and regulate cofactor binding. Can insert into membranes and form outwardly rectifying chloride ion channels. May participate in cellular growth control.</text>
</comment>
<evidence type="ECO:0000256" key="24">
    <source>
        <dbReference type="ARBA" id="ARBA00054384"/>
    </source>
</evidence>
<evidence type="ECO:0000256" key="15">
    <source>
        <dbReference type="ARBA" id="ARBA00023002"/>
    </source>
</evidence>
<evidence type="ECO:0000256" key="21">
    <source>
        <dbReference type="ARBA" id="ARBA00023242"/>
    </source>
</evidence>
<dbReference type="GO" id="GO:0005886">
    <property type="term" value="C:plasma membrane"/>
    <property type="evidence" value="ECO:0007669"/>
    <property type="project" value="UniProtKB-SubCell"/>
</dbReference>
<keyword evidence="14" id="KW-1133">Transmembrane helix</keyword>
<gene>
    <name evidence="29" type="ORF">DPX16_13164</name>
</gene>
<keyword evidence="20" id="KW-0868">Chloride</keyword>